<keyword evidence="3" id="KW-0106">Calcium</keyword>
<evidence type="ECO:0000256" key="2">
    <source>
        <dbReference type="ARBA" id="ARBA00022737"/>
    </source>
</evidence>
<dbReference type="Proteomes" id="UP000295264">
    <property type="component" value="Unassembled WGS sequence"/>
</dbReference>
<dbReference type="InterPro" id="IPR018247">
    <property type="entry name" value="EF_Hand_1_Ca_BS"/>
</dbReference>
<protein>
    <recommendedName>
        <fullName evidence="4">EF-hand domain-containing protein</fullName>
    </recommendedName>
</protein>
<dbReference type="Pfam" id="PF00036">
    <property type="entry name" value="EF-hand_1"/>
    <property type="match status" value="1"/>
</dbReference>
<gene>
    <name evidence="5" type="ORF">DBR06_SOUSAS44110020</name>
</gene>
<dbReference type="GO" id="GO:0043542">
    <property type="term" value="P:endothelial cell migration"/>
    <property type="evidence" value="ECO:0007669"/>
    <property type="project" value="TreeGrafter"/>
</dbReference>
<dbReference type="AlphaFoldDB" id="A0A484GIH5"/>
<dbReference type="Pfam" id="PF01023">
    <property type="entry name" value="S_100"/>
    <property type="match status" value="1"/>
</dbReference>
<accession>A0A484GIH5</accession>
<dbReference type="CDD" id="cd05030">
    <property type="entry name" value="calgranulins"/>
    <property type="match status" value="1"/>
</dbReference>
<evidence type="ECO:0000256" key="3">
    <source>
        <dbReference type="ARBA" id="ARBA00022837"/>
    </source>
</evidence>
<dbReference type="GO" id="GO:0070062">
    <property type="term" value="C:extracellular exosome"/>
    <property type="evidence" value="ECO:0007669"/>
    <property type="project" value="TreeGrafter"/>
</dbReference>
<comment type="caution">
    <text evidence="5">The sequence shown here is derived from an EMBL/GenBank/DDBJ whole genome shotgun (WGS) entry which is preliminary data.</text>
</comment>
<keyword evidence="1" id="KW-0479">Metal-binding</keyword>
<evidence type="ECO:0000313" key="6">
    <source>
        <dbReference type="Proteomes" id="UP000295264"/>
    </source>
</evidence>
<dbReference type="GO" id="GO:0043123">
    <property type="term" value="P:positive regulation of canonical NF-kappaB signal transduction"/>
    <property type="evidence" value="ECO:0007669"/>
    <property type="project" value="TreeGrafter"/>
</dbReference>
<dbReference type="GO" id="GO:0050786">
    <property type="term" value="F:RAGE receptor binding"/>
    <property type="evidence" value="ECO:0007669"/>
    <property type="project" value="TreeGrafter"/>
</dbReference>
<dbReference type="GO" id="GO:0061844">
    <property type="term" value="P:antimicrobial humoral immune response mediated by antimicrobial peptide"/>
    <property type="evidence" value="ECO:0007669"/>
    <property type="project" value="TreeGrafter"/>
</dbReference>
<dbReference type="InterPro" id="IPR002048">
    <property type="entry name" value="EF_hand_dom"/>
</dbReference>
<evidence type="ECO:0000259" key="4">
    <source>
        <dbReference type="PROSITE" id="PS50222"/>
    </source>
</evidence>
<organism evidence="5 6">
    <name type="scientific">Sousa chinensis</name>
    <name type="common">Indo-pacific humpbacked dolphin</name>
    <name type="synonym">Steno chinensis</name>
    <dbReference type="NCBI Taxonomy" id="103600"/>
    <lineage>
        <taxon>Eukaryota</taxon>
        <taxon>Metazoa</taxon>
        <taxon>Chordata</taxon>
        <taxon>Craniata</taxon>
        <taxon>Vertebrata</taxon>
        <taxon>Euteleostomi</taxon>
        <taxon>Mammalia</taxon>
        <taxon>Eutheria</taxon>
        <taxon>Laurasiatheria</taxon>
        <taxon>Artiodactyla</taxon>
        <taxon>Whippomorpha</taxon>
        <taxon>Cetacea</taxon>
        <taxon>Odontoceti</taxon>
        <taxon>Delphinidae</taxon>
        <taxon>Sousa</taxon>
    </lineage>
</organism>
<dbReference type="PANTHER" id="PTHR11639:SF77">
    <property type="entry name" value="PROTEIN S100-A12"/>
    <property type="match status" value="1"/>
</dbReference>
<keyword evidence="6" id="KW-1185">Reference proteome</keyword>
<keyword evidence="2" id="KW-0677">Repeat</keyword>
<dbReference type="GO" id="GO:0005509">
    <property type="term" value="F:calcium ion binding"/>
    <property type="evidence" value="ECO:0007669"/>
    <property type="project" value="InterPro"/>
</dbReference>
<reference evidence="5 6" key="1">
    <citation type="journal article" date="2018" name="Genomics">
        <title>Molecular footprints of inshore aquatic adaptation in Indo-Pacific humpback dolphin (Sousa chinensis).</title>
        <authorList>
            <person name="Ming Y."/>
            <person name="Jian J."/>
            <person name="Yu F."/>
            <person name="Yu X."/>
            <person name="Wang J."/>
            <person name="Liu W."/>
        </authorList>
    </citation>
    <scope>NUCLEOTIDE SEQUENCE [LARGE SCALE GENOMIC DNA]</scope>
    <source>
        <strain evidence="5">MY-2018</strain>
        <tissue evidence="5">Skin</tissue>
    </source>
</reference>
<dbReference type="PANTHER" id="PTHR11639">
    <property type="entry name" value="S100 CALCIUM-BINDING PROTEIN"/>
    <property type="match status" value="1"/>
</dbReference>
<dbReference type="PROSITE" id="PS50222">
    <property type="entry name" value="EF_HAND_2"/>
    <property type="match status" value="1"/>
</dbReference>
<evidence type="ECO:0000256" key="1">
    <source>
        <dbReference type="ARBA" id="ARBA00022723"/>
    </source>
</evidence>
<name>A0A484GIH5_SOUCH</name>
<dbReference type="InterPro" id="IPR013787">
    <property type="entry name" value="S100_Ca-bd_sub"/>
</dbReference>
<dbReference type="PROSITE" id="PS00018">
    <property type="entry name" value="EF_HAND_1"/>
    <property type="match status" value="1"/>
</dbReference>
<dbReference type="SMART" id="SM01394">
    <property type="entry name" value="S_100"/>
    <property type="match status" value="1"/>
</dbReference>
<proteinExistence type="predicted"/>
<sequence length="136" mass="15351">MREVSSLEVKGDTCLIKTSLAQGSSPVLLPPHFCALRGECEVREMTKLEDHLEGIINIFHQYSIRLGDYDTLNKSELKKLITKELPNALKNTKDQPSIDKVFQELDADKDGQVTFEEFVALVSRVLKTAHADIHKE</sequence>
<dbReference type="InterPro" id="IPR011992">
    <property type="entry name" value="EF-hand-dom_pair"/>
</dbReference>
<dbReference type="EMBL" id="QWLN02007393">
    <property type="protein sequence ID" value="TEA35520.1"/>
    <property type="molecule type" value="Genomic_DNA"/>
</dbReference>
<dbReference type="GO" id="GO:0048306">
    <property type="term" value="F:calcium-dependent protein binding"/>
    <property type="evidence" value="ECO:0007669"/>
    <property type="project" value="TreeGrafter"/>
</dbReference>
<dbReference type="Gene3D" id="1.10.238.10">
    <property type="entry name" value="EF-hand"/>
    <property type="match status" value="1"/>
</dbReference>
<dbReference type="GO" id="GO:0005737">
    <property type="term" value="C:cytoplasm"/>
    <property type="evidence" value="ECO:0007669"/>
    <property type="project" value="TreeGrafter"/>
</dbReference>
<feature type="domain" description="EF-hand" evidence="4">
    <location>
        <begin position="93"/>
        <end position="128"/>
    </location>
</feature>
<dbReference type="SMART" id="SM00054">
    <property type="entry name" value="EFh"/>
    <property type="match status" value="1"/>
</dbReference>
<dbReference type="SUPFAM" id="SSF47473">
    <property type="entry name" value="EF-hand"/>
    <property type="match status" value="1"/>
</dbReference>
<evidence type="ECO:0000313" key="5">
    <source>
        <dbReference type="EMBL" id="TEA35520.1"/>
    </source>
</evidence>